<dbReference type="PANTHER" id="PTHR33064">
    <property type="entry name" value="POL PROTEIN"/>
    <property type="match status" value="1"/>
</dbReference>
<dbReference type="AlphaFoldDB" id="A0AAD8SA74"/>
<dbReference type="Gene3D" id="3.30.70.270">
    <property type="match status" value="2"/>
</dbReference>
<feature type="region of interest" description="Disordered" evidence="1">
    <location>
        <begin position="157"/>
        <end position="197"/>
    </location>
</feature>
<evidence type="ECO:0000259" key="2">
    <source>
        <dbReference type="Pfam" id="PF00078"/>
    </source>
</evidence>
<evidence type="ECO:0000313" key="3">
    <source>
        <dbReference type="EMBL" id="KAK1647681.1"/>
    </source>
</evidence>
<comment type="caution">
    <text evidence="3">The sequence shown here is derived from an EMBL/GenBank/DDBJ whole genome shotgun (WGS) entry which is preliminary data.</text>
</comment>
<dbReference type="Pfam" id="PF00078">
    <property type="entry name" value="RVT_1"/>
    <property type="match status" value="1"/>
</dbReference>
<feature type="compositionally biased region" description="Acidic residues" evidence="1">
    <location>
        <begin position="286"/>
        <end position="295"/>
    </location>
</feature>
<dbReference type="SUPFAM" id="SSF56672">
    <property type="entry name" value="DNA/RNA polymerases"/>
    <property type="match status" value="1"/>
</dbReference>
<dbReference type="InterPro" id="IPR043128">
    <property type="entry name" value="Rev_trsase/Diguanyl_cyclase"/>
</dbReference>
<proteinExistence type="predicted"/>
<gene>
    <name evidence="3" type="ORF">QYE76_065486</name>
</gene>
<name>A0AAD8SA74_LOLMU</name>
<sequence length="347" mass="38224">MMQKCLATQIGKNVQVYIDDVVITSKKGSTLIEDLKETFDNLDKFCLKLNPTKCSFGVPAGELLGFLVSARGIEANPEKIQAIVTMRKPTKLKEIQQLTGRVAALSRFVARLGEKALPFYALIKQGEKFQWNEEADRAFENLKRTISTPPILVAPKEKEAQYIGTPQGGDSSPLAMYSRRTSSASPASGSKRSRAPDTLEEAWRLQCKQSAAGSRRAACRYRGSLYMPSSLREFAPGGLWYKADPPLKPMSGPVFNKWRADRERNRRSKAAWEASTSGGFAPPAGEEAEEAEEGEDPLFLKALAASLKDDADKKRAEEEDKAAAIAAVKEKEARDAEENATIIFLDD</sequence>
<accession>A0AAD8SA74</accession>
<dbReference type="InterPro" id="IPR051320">
    <property type="entry name" value="Viral_Replic_Matur_Polypro"/>
</dbReference>
<keyword evidence="4" id="KW-1185">Reference proteome</keyword>
<dbReference type="InterPro" id="IPR000477">
    <property type="entry name" value="RT_dom"/>
</dbReference>
<evidence type="ECO:0000313" key="4">
    <source>
        <dbReference type="Proteomes" id="UP001231189"/>
    </source>
</evidence>
<organism evidence="3 4">
    <name type="scientific">Lolium multiflorum</name>
    <name type="common">Italian ryegrass</name>
    <name type="synonym">Lolium perenne subsp. multiflorum</name>
    <dbReference type="NCBI Taxonomy" id="4521"/>
    <lineage>
        <taxon>Eukaryota</taxon>
        <taxon>Viridiplantae</taxon>
        <taxon>Streptophyta</taxon>
        <taxon>Embryophyta</taxon>
        <taxon>Tracheophyta</taxon>
        <taxon>Spermatophyta</taxon>
        <taxon>Magnoliopsida</taxon>
        <taxon>Liliopsida</taxon>
        <taxon>Poales</taxon>
        <taxon>Poaceae</taxon>
        <taxon>BOP clade</taxon>
        <taxon>Pooideae</taxon>
        <taxon>Poodae</taxon>
        <taxon>Poeae</taxon>
        <taxon>Poeae Chloroplast Group 2 (Poeae type)</taxon>
        <taxon>Loliodinae</taxon>
        <taxon>Loliinae</taxon>
        <taxon>Lolium</taxon>
    </lineage>
</organism>
<evidence type="ECO:0000256" key="1">
    <source>
        <dbReference type="SAM" id="MobiDB-lite"/>
    </source>
</evidence>
<dbReference type="Proteomes" id="UP001231189">
    <property type="component" value="Unassembled WGS sequence"/>
</dbReference>
<reference evidence="3" key="1">
    <citation type="submission" date="2023-07" db="EMBL/GenBank/DDBJ databases">
        <title>A chromosome-level genome assembly of Lolium multiflorum.</title>
        <authorList>
            <person name="Chen Y."/>
            <person name="Copetti D."/>
            <person name="Kolliker R."/>
            <person name="Studer B."/>
        </authorList>
    </citation>
    <scope>NUCLEOTIDE SEQUENCE</scope>
    <source>
        <strain evidence="3">02402/16</strain>
        <tissue evidence="3">Leaf</tissue>
    </source>
</reference>
<feature type="region of interest" description="Disordered" evidence="1">
    <location>
        <begin position="266"/>
        <end position="295"/>
    </location>
</feature>
<dbReference type="EMBL" id="JAUUTY010000004">
    <property type="protein sequence ID" value="KAK1647681.1"/>
    <property type="molecule type" value="Genomic_DNA"/>
</dbReference>
<dbReference type="InterPro" id="IPR043502">
    <property type="entry name" value="DNA/RNA_pol_sf"/>
</dbReference>
<feature type="domain" description="Reverse transcriptase" evidence="2">
    <location>
        <begin position="6"/>
        <end position="66"/>
    </location>
</feature>
<protein>
    <recommendedName>
        <fullName evidence="2">Reverse transcriptase domain-containing protein</fullName>
    </recommendedName>
</protein>
<dbReference type="PANTHER" id="PTHR33064:SF37">
    <property type="entry name" value="RIBONUCLEASE H"/>
    <property type="match status" value="1"/>
</dbReference>
<feature type="compositionally biased region" description="Low complexity" evidence="1">
    <location>
        <begin position="178"/>
        <end position="190"/>
    </location>
</feature>